<evidence type="ECO:0000256" key="2">
    <source>
        <dbReference type="ARBA" id="ARBA00022448"/>
    </source>
</evidence>
<name>A0ABW0M8B4_9BURK</name>
<dbReference type="PANTHER" id="PTHR30332:SF17">
    <property type="entry name" value="TYPE IV PILIATION SYSTEM PROTEIN DR_0774-RELATED"/>
    <property type="match status" value="1"/>
</dbReference>
<evidence type="ECO:0000256" key="6">
    <source>
        <dbReference type="PROSITE-ProRule" id="PRU00339"/>
    </source>
</evidence>
<dbReference type="InterPro" id="IPR038591">
    <property type="entry name" value="NolW-like_sf"/>
</dbReference>
<dbReference type="Proteomes" id="UP001596045">
    <property type="component" value="Unassembled WGS sequence"/>
</dbReference>
<dbReference type="PROSITE" id="PS50005">
    <property type="entry name" value="TPR"/>
    <property type="match status" value="1"/>
</dbReference>
<dbReference type="Pfam" id="PF00263">
    <property type="entry name" value="Secretin"/>
    <property type="match status" value="1"/>
</dbReference>
<dbReference type="SUPFAM" id="SSF49384">
    <property type="entry name" value="Carbohydrate-binding domain"/>
    <property type="match status" value="1"/>
</dbReference>
<dbReference type="Gene3D" id="1.25.40.10">
    <property type="entry name" value="Tetratricopeptide repeat domain"/>
    <property type="match status" value="1"/>
</dbReference>
<dbReference type="SMART" id="SM00965">
    <property type="entry name" value="STN"/>
    <property type="match status" value="1"/>
</dbReference>
<evidence type="ECO:0000256" key="1">
    <source>
        <dbReference type="ARBA" id="ARBA00004370"/>
    </source>
</evidence>
<evidence type="ECO:0000256" key="8">
    <source>
        <dbReference type="RuleBase" id="RU004004"/>
    </source>
</evidence>
<comment type="similarity">
    <text evidence="7">Belongs to the bacterial secretin family.</text>
</comment>
<dbReference type="InterPro" id="IPR011662">
    <property type="entry name" value="Secretin/TonB_short_N"/>
</dbReference>
<dbReference type="Gene3D" id="3.30.1370.120">
    <property type="match status" value="1"/>
</dbReference>
<comment type="subcellular location">
    <subcellularLocation>
        <location evidence="8">Cell outer membrane</location>
    </subcellularLocation>
    <subcellularLocation>
        <location evidence="1">Membrane</location>
    </subcellularLocation>
</comment>
<dbReference type="InterPro" id="IPR004846">
    <property type="entry name" value="T2SS/T3SS_dom"/>
</dbReference>
<feature type="repeat" description="TPR" evidence="6">
    <location>
        <begin position="84"/>
        <end position="117"/>
    </location>
</feature>
<keyword evidence="5" id="KW-0998">Cell outer membrane</keyword>
<keyword evidence="4" id="KW-0472">Membrane</keyword>
<dbReference type="RefSeq" id="WP_378996648.1">
    <property type="nucleotide sequence ID" value="NZ_JBHSMT010000013.1"/>
</dbReference>
<evidence type="ECO:0000256" key="3">
    <source>
        <dbReference type="ARBA" id="ARBA00022729"/>
    </source>
</evidence>
<dbReference type="InterPro" id="IPR005644">
    <property type="entry name" value="NolW-like"/>
</dbReference>
<evidence type="ECO:0000313" key="10">
    <source>
        <dbReference type="EMBL" id="MFC5473801.1"/>
    </source>
</evidence>
<evidence type="ECO:0000256" key="7">
    <source>
        <dbReference type="RuleBase" id="RU004003"/>
    </source>
</evidence>
<accession>A0ABW0M8B4</accession>
<dbReference type="Pfam" id="PF00963">
    <property type="entry name" value="Cohesin"/>
    <property type="match status" value="1"/>
</dbReference>
<gene>
    <name evidence="10" type="ORF">ACFPM8_07500</name>
</gene>
<dbReference type="PANTHER" id="PTHR30332">
    <property type="entry name" value="PROBABLE GENERAL SECRETION PATHWAY PROTEIN D"/>
    <property type="match status" value="1"/>
</dbReference>
<proteinExistence type="inferred from homology"/>
<evidence type="ECO:0000313" key="11">
    <source>
        <dbReference type="Proteomes" id="UP001596045"/>
    </source>
</evidence>
<dbReference type="PRINTS" id="PR00811">
    <property type="entry name" value="BCTERIALGSPD"/>
</dbReference>
<comment type="caution">
    <text evidence="10">The sequence shown here is derived from an EMBL/GenBank/DDBJ whole genome shotgun (WGS) entry which is preliminary data.</text>
</comment>
<dbReference type="InterPro" id="IPR050810">
    <property type="entry name" value="Bact_Secretion_Sys_Channel"/>
</dbReference>
<keyword evidence="3" id="KW-0732">Signal</keyword>
<organism evidence="10 11">
    <name type="scientific">Paraherbaspirillum soli</name>
    <dbReference type="NCBI Taxonomy" id="631222"/>
    <lineage>
        <taxon>Bacteria</taxon>
        <taxon>Pseudomonadati</taxon>
        <taxon>Pseudomonadota</taxon>
        <taxon>Betaproteobacteria</taxon>
        <taxon>Burkholderiales</taxon>
        <taxon>Oxalobacteraceae</taxon>
        <taxon>Paraherbaspirillum</taxon>
    </lineage>
</organism>
<keyword evidence="6" id="KW-0802">TPR repeat</keyword>
<dbReference type="InterPro" id="IPR008965">
    <property type="entry name" value="CBM2/CBM3_carb-bd_dom_sf"/>
</dbReference>
<reference evidence="11" key="1">
    <citation type="journal article" date="2019" name="Int. J. Syst. Evol. Microbiol.">
        <title>The Global Catalogue of Microorganisms (GCM) 10K type strain sequencing project: providing services to taxonomists for standard genome sequencing and annotation.</title>
        <authorList>
            <consortium name="The Broad Institute Genomics Platform"/>
            <consortium name="The Broad Institute Genome Sequencing Center for Infectious Disease"/>
            <person name="Wu L."/>
            <person name="Ma J."/>
        </authorList>
    </citation>
    <scope>NUCLEOTIDE SEQUENCE [LARGE SCALE GENOMIC DNA]</scope>
    <source>
        <strain evidence="11">JCM 17066</strain>
    </source>
</reference>
<dbReference type="Pfam" id="PF03958">
    <property type="entry name" value="Secretin_N"/>
    <property type="match status" value="1"/>
</dbReference>
<evidence type="ECO:0000256" key="5">
    <source>
        <dbReference type="ARBA" id="ARBA00023237"/>
    </source>
</evidence>
<feature type="domain" description="Secretin/TonB short N-terminal" evidence="9">
    <location>
        <begin position="223"/>
        <end position="274"/>
    </location>
</feature>
<dbReference type="EMBL" id="JBHSMT010000013">
    <property type="protein sequence ID" value="MFC5473801.1"/>
    <property type="molecule type" value="Genomic_DNA"/>
</dbReference>
<dbReference type="InterPro" id="IPR002102">
    <property type="entry name" value="Cohesin_dom"/>
</dbReference>
<sequence>MNRVQTSSRSGMTPGAPWQRLVGVLVLGAMLAGCAGTREYREGNTLLAEGKIEPGLAKLEEAVKLDPKNAEYRIALSSRRSSIINQLVMQGETARREGRLSDAEKSYRQALNLDQNNNMARQGIEALVMERHHRQVVIEAEALFKKGSRNDLIEALEKLRPVLSENPNQKDALNLKSRIDEARAKASKPEAKLAAAYMKPITLEFRDAPLRTIFEVIAQVSGLNFFFDKELRPDLKASILAKNTSMADVVRLLLVTNQLEQKVLNENSILIYPSTPQKLKDYQTLAVRTFYLTNADVKAVSNTIKTIVKTKDMVIDERLGLIILRDTPEAIRMAEKIVALQDLSDPEVMLEVEVLEIKRSRMLELGIQWPSQLTLAPLQVAGAPLTLDGLRHLTPQTTQATVGSMVFNANKGDQDGNILANPRIRVRNKEKAKVLIGDRVPVITTTSTNTGFVSESVNYVDVGLKLEVEPTIYLDEEVAIKVNLEVSSIVREITSKAGTLSYQIGTRGANTILRLKDGETQILAGLINDEDRSTANKVPGLGELPLIGRLFGSQKDDTQRSEILLSITPRVVRSIRRPDLLAAEFESGTETNIGAESLTMNSVETVKAAAPATTSAAPAATPAAIAALGANAAPASAPAATDPVPAAVNAGPLSLNWQTPAEVKVGEQFSAVLRVSSQGALRGMPLLIGFDPQLLQVVSVQEGDFFKQNGGATNFSHRIDPAQGKVFIAAVRQNATGTDAGVNGAGGIVTVNFKALKPTAAPAAAKLQLLSASPEPVSATPIALPLEQLVRIVP</sequence>
<evidence type="ECO:0000259" key="9">
    <source>
        <dbReference type="SMART" id="SM00965"/>
    </source>
</evidence>
<dbReference type="InterPro" id="IPR019734">
    <property type="entry name" value="TPR_rpt"/>
</dbReference>
<dbReference type="InterPro" id="IPR001775">
    <property type="entry name" value="GspD/PilQ"/>
</dbReference>
<keyword evidence="2 8" id="KW-0813">Transport</keyword>
<dbReference type="SUPFAM" id="SSF48452">
    <property type="entry name" value="TPR-like"/>
    <property type="match status" value="1"/>
</dbReference>
<dbReference type="PROSITE" id="PS51257">
    <property type="entry name" value="PROKAR_LIPOPROTEIN"/>
    <property type="match status" value="1"/>
</dbReference>
<keyword evidence="11" id="KW-1185">Reference proteome</keyword>
<dbReference type="CDD" id="cd08547">
    <property type="entry name" value="Type_II_cohesin"/>
    <property type="match status" value="1"/>
</dbReference>
<dbReference type="InterPro" id="IPR011990">
    <property type="entry name" value="TPR-like_helical_dom_sf"/>
</dbReference>
<protein>
    <submittedName>
        <fullName evidence="10">Cohesin domain-containing protein</fullName>
    </submittedName>
</protein>
<evidence type="ECO:0000256" key="4">
    <source>
        <dbReference type="ARBA" id="ARBA00023136"/>
    </source>
</evidence>
<dbReference type="Gene3D" id="2.60.40.680">
    <property type="match status" value="1"/>
</dbReference>
<dbReference type="SMART" id="SM00028">
    <property type="entry name" value="TPR"/>
    <property type="match status" value="2"/>
</dbReference>